<organism evidence="1 2">
    <name type="scientific">Loxostege sticticalis</name>
    <name type="common">Beet webworm moth</name>
    <dbReference type="NCBI Taxonomy" id="481309"/>
    <lineage>
        <taxon>Eukaryota</taxon>
        <taxon>Metazoa</taxon>
        <taxon>Ecdysozoa</taxon>
        <taxon>Arthropoda</taxon>
        <taxon>Hexapoda</taxon>
        <taxon>Insecta</taxon>
        <taxon>Pterygota</taxon>
        <taxon>Neoptera</taxon>
        <taxon>Endopterygota</taxon>
        <taxon>Lepidoptera</taxon>
        <taxon>Glossata</taxon>
        <taxon>Ditrysia</taxon>
        <taxon>Pyraloidea</taxon>
        <taxon>Crambidae</taxon>
        <taxon>Pyraustinae</taxon>
        <taxon>Loxostege</taxon>
    </lineage>
</organism>
<dbReference type="EMBL" id="JBEDNZ010000024">
    <property type="protein sequence ID" value="KAL0811297.1"/>
    <property type="molecule type" value="Genomic_DNA"/>
</dbReference>
<dbReference type="Proteomes" id="UP001549921">
    <property type="component" value="Unassembled WGS sequence"/>
</dbReference>
<comment type="caution">
    <text evidence="1">The sequence shown here is derived from an EMBL/GenBank/DDBJ whole genome shotgun (WGS) entry which is preliminary data.</text>
</comment>
<evidence type="ECO:0000313" key="2">
    <source>
        <dbReference type="Proteomes" id="UP001549921"/>
    </source>
</evidence>
<protein>
    <submittedName>
        <fullName evidence="1">Uncharacterized protein</fullName>
    </submittedName>
</protein>
<proteinExistence type="predicted"/>
<dbReference type="AlphaFoldDB" id="A0ABD0SB79"/>
<reference evidence="1 2" key="1">
    <citation type="submission" date="2024-06" db="EMBL/GenBank/DDBJ databases">
        <title>A chromosome-level genome assembly of beet webworm, Loxostege sticticalis.</title>
        <authorList>
            <person name="Zhang Y."/>
        </authorList>
    </citation>
    <scope>NUCLEOTIDE SEQUENCE [LARGE SCALE GENOMIC DNA]</scope>
    <source>
        <strain evidence="1">AQ028</strain>
        <tissue evidence="1">Male pupae</tissue>
    </source>
</reference>
<sequence length="103" mass="12438">MGDAPTKIVVRYSHSRRPMIRYPKDSEFWATDFFVRGCKTFLEKCPAVYKTQQICARNYNGDYKDFANYCDMQYENCNSWQMETVTWQTYRRTPLNKRAMINF</sequence>
<name>A0ABD0SB79_LOXSC</name>
<evidence type="ECO:0000313" key="1">
    <source>
        <dbReference type="EMBL" id="KAL0811297.1"/>
    </source>
</evidence>
<gene>
    <name evidence="1" type="ORF">ABMA28_009711</name>
</gene>
<accession>A0ABD0SB79</accession>